<sequence length="96" mass="10527">MLRSLEQASSLAWRMAFSAGQKLITPAMFTAISPSITKPDLAGLCSDQAFSPSEGEEADFSEGDRDSEDIELDEEDIFDDEGDDDLVSEEEENESD</sequence>
<feature type="region of interest" description="Disordered" evidence="1">
    <location>
        <begin position="43"/>
        <end position="96"/>
    </location>
</feature>
<dbReference type="OrthoDB" id="10251424at2759"/>
<proteinExistence type="predicted"/>
<gene>
    <name evidence="2" type="ORF">HPP92_000505</name>
</gene>
<evidence type="ECO:0000313" key="2">
    <source>
        <dbReference type="EMBL" id="KAG0495814.1"/>
    </source>
</evidence>
<dbReference type="AlphaFoldDB" id="A0A835RQ14"/>
<reference evidence="2 3" key="1">
    <citation type="journal article" date="2020" name="Nat. Food">
        <title>A phased Vanilla planifolia genome enables genetic improvement of flavour and production.</title>
        <authorList>
            <person name="Hasing T."/>
            <person name="Tang H."/>
            <person name="Brym M."/>
            <person name="Khazi F."/>
            <person name="Huang T."/>
            <person name="Chambers A.H."/>
        </authorList>
    </citation>
    <scope>NUCLEOTIDE SEQUENCE [LARGE SCALE GENOMIC DNA]</scope>
    <source>
        <tissue evidence="2">Leaf</tissue>
    </source>
</reference>
<evidence type="ECO:0000313" key="3">
    <source>
        <dbReference type="Proteomes" id="UP000636800"/>
    </source>
</evidence>
<keyword evidence="3" id="KW-1185">Reference proteome</keyword>
<name>A0A835RQ14_VANPL</name>
<dbReference type="Proteomes" id="UP000636800">
    <property type="component" value="Chromosome 1"/>
</dbReference>
<comment type="caution">
    <text evidence="2">The sequence shown here is derived from an EMBL/GenBank/DDBJ whole genome shotgun (WGS) entry which is preliminary data.</text>
</comment>
<evidence type="ECO:0000256" key="1">
    <source>
        <dbReference type="SAM" id="MobiDB-lite"/>
    </source>
</evidence>
<accession>A0A835RQ14</accession>
<organism evidence="2 3">
    <name type="scientific">Vanilla planifolia</name>
    <name type="common">Vanilla</name>
    <dbReference type="NCBI Taxonomy" id="51239"/>
    <lineage>
        <taxon>Eukaryota</taxon>
        <taxon>Viridiplantae</taxon>
        <taxon>Streptophyta</taxon>
        <taxon>Embryophyta</taxon>
        <taxon>Tracheophyta</taxon>
        <taxon>Spermatophyta</taxon>
        <taxon>Magnoliopsida</taxon>
        <taxon>Liliopsida</taxon>
        <taxon>Asparagales</taxon>
        <taxon>Orchidaceae</taxon>
        <taxon>Vanilloideae</taxon>
        <taxon>Vanilleae</taxon>
        <taxon>Vanilla</taxon>
    </lineage>
</organism>
<feature type="compositionally biased region" description="Acidic residues" evidence="1">
    <location>
        <begin position="54"/>
        <end position="96"/>
    </location>
</feature>
<dbReference type="EMBL" id="JADCNL010000001">
    <property type="protein sequence ID" value="KAG0495814.1"/>
    <property type="molecule type" value="Genomic_DNA"/>
</dbReference>
<protein>
    <submittedName>
        <fullName evidence="2">Uncharacterized protein</fullName>
    </submittedName>
</protein>